<keyword evidence="3" id="KW-0547">Nucleotide-binding</keyword>
<evidence type="ECO:0000313" key="12">
    <source>
        <dbReference type="Proteomes" id="UP001465668"/>
    </source>
</evidence>
<evidence type="ECO:0000259" key="10">
    <source>
        <dbReference type="Pfam" id="PF24621"/>
    </source>
</evidence>
<proteinExistence type="predicted"/>
<dbReference type="Pfam" id="PF00480">
    <property type="entry name" value="ROK"/>
    <property type="match status" value="1"/>
</dbReference>
<dbReference type="PANTHER" id="PTHR43622">
    <property type="entry name" value="3-DEHYDROQUINATE SYNTHASE"/>
    <property type="match status" value="1"/>
</dbReference>
<keyword evidence="2" id="KW-0479">Metal-binding</keyword>
<evidence type="ECO:0000256" key="4">
    <source>
        <dbReference type="ARBA" id="ARBA00023027"/>
    </source>
</evidence>
<evidence type="ECO:0000256" key="2">
    <source>
        <dbReference type="ARBA" id="ARBA00022723"/>
    </source>
</evidence>
<evidence type="ECO:0000259" key="7">
    <source>
        <dbReference type="Pfam" id="PF00107"/>
    </source>
</evidence>
<dbReference type="Pfam" id="PF08240">
    <property type="entry name" value="ADH_N"/>
    <property type="match status" value="1"/>
</dbReference>
<dbReference type="Gene3D" id="3.40.50.10490">
    <property type="entry name" value="Glucose-6-phosphate isomerase like protein, domain 1"/>
    <property type="match status" value="1"/>
</dbReference>
<dbReference type="InterPro" id="IPR043129">
    <property type="entry name" value="ATPase_NBD"/>
</dbReference>
<dbReference type="InterPro" id="IPR000600">
    <property type="entry name" value="ROK"/>
</dbReference>
<organism evidence="11 12">
    <name type="scientific">Seiridium cardinale</name>
    <dbReference type="NCBI Taxonomy" id="138064"/>
    <lineage>
        <taxon>Eukaryota</taxon>
        <taxon>Fungi</taxon>
        <taxon>Dikarya</taxon>
        <taxon>Ascomycota</taxon>
        <taxon>Pezizomycotina</taxon>
        <taxon>Sordariomycetes</taxon>
        <taxon>Xylariomycetidae</taxon>
        <taxon>Amphisphaeriales</taxon>
        <taxon>Sporocadaceae</taxon>
        <taxon>Seiridium</taxon>
    </lineage>
</organism>
<sequence length="2489" mass="273903">MLDHQTEPGVHNWEDEHGNIGYQLTSELSAQVATARVRGVFDFHSPSDGARGALSTYLRRGDSDGTRKICVIIDNNLAEAVQIQVRDYLAWCKSEGLLEGYTITPLAVDSPGEKTLDRVYRVVQAAENSALRRRDMFVAVGGSSVTDIVGFAAAIYRRSTPWVWIPTDAAGAMRCSRHDYHFSLNYKRDDLGSMSEGLLSLYHPPIAAIWELDILSDTFGENGIGSECQVPLTACTDDEYLEQYFVSEIVQYHVASVSDIFQLSNKTLMQSYCTATGSDAVRRKVLVVVDGELGTSLLAAIEAYFWSHHSSIDEFRLMTTHVSSQGKDMTSVERVIDAAIQLKMSSSDLFIAVGGGTLMDVVGFAAAMFRGGTPYLRIPTTLVGVIDAGVGVKVGVNFESHKNFIGRYYAPIACLNDAGAFLPTLPRREYACGLAEAVKMAVLKSSCLFDVIEGNQLELGYNSFTHEVIELSVRTMLEELQPNLYEKSLIRLVDFGHEFGHIMESLASFKIPHGECVSIGMSISSFLAYLKGLLDPLELERILDCLLSLGLPIYTDEANCCDANTLWNKIRTDGIEHKDGMLHLAVPKTIGQGTFIDQISAIDADMLLKTMLALRKYSEAYFGGKRAAKRHHPLIESVSDEVSSVVATNRVIDKARRTADMESACTDPGSISSSSSPSPSSPPSSGSILQSSPLSGASSQTSLSTVGHVQSLTATVIGASGDIGSSFTDFLIDKVSQVYCTVRQHSLDKFTDRIRTEHHSKLCVLTGHPLDLANLEIITRESDVLYNMAAVVSLSSAPNDQAKVIALNGFGQGIITHFIKSTGREQKIKVVYPSSQRVHLTLDDNAVDLWVQDAARAFREQKDNLVAEQDVCASLDRFSQQFVKDHPVPAGHNVYEVSKRLGEHFVSLLPRHVLIRISGVYGPSFTRGFISRAVRPHNKRSHESVEIRDFIYAEDVNKILLKAATTQPPDSNAFDGASGESTNLKDVWRMARELIGDNAAVVFKDSASPPEAIKLDTSFAKELLQGDFVPFQAGLRRVIDESIRSPGLGSMSSFQHPERFVPHALAGYMVSEETLVNFVRGTDGFHIDGTCKSPLTTALAKSLTWWFNQLQPSSQQLVVDYMTRTGGIAVRLRLLPQIGQFSVESSGRAGYRAYLDVNAGLTEYVADPKGAAKIDDIVGRCGHHLLAFISRRCNPLQSVWKRNQEEVMANKWRDFLRPWRKPYVIVLDIGSTYLRAAVLGPHGDLLDEPTRVVSPSRHSHPQDSLRELQEKLLDRITQAVRSFRATYNDVLLEEVAVAFGGVIDSSGVIQDASIFWGEPARGFDLKATLLQRLHGVRVTILNDVSAAAWRYKDEGRFCLITVSSGLANKVFDSDADSLNKLILDPDGLGGEMGHVVVEPRAVDKLVQYAKSESIANPKDFACSRLNSYVCGDTSKISARFLGLAAKEGDEFSLRLLEEQRLPLCPCGNIADLCSYSSGRAALKYAKSLAAQSGYDVQPIDITDAWLQKAIVEKHPLADKVVIASTYYVALRILQLAADLGLEKFIIVGGFALKTAQGEYLRAVQDHLARLCSYSAFFSGWTEARVRGIVKLGIDDDDDVLRGSGFFVQHSRANYLAVEKTIGEQSLKLVHRKIPRCGNEEILAKVLFSGVCSTDLQILRGERDLEPTVLGHEGVCQVVEVGRKVTGLIEGDVLVLLPNNPRDDSEKLGHNREGLFQEYIKFGQEFIDRGQVLPLSSSAVSPAATLIEPLSCVVAAQELLDSRDTGKNVLIIGTGTLGLMFASLNRKMGARNVFLASRSEESVRLAVARGFDPHHKAFTIDRDAKSRVAEATKLEGVDVVIVCVSSGQGIHVAQDAINYVNAGGCVYLFGGFSAHDVLKLDQGTDKEIWPIRTHWKTERVQHSGKELYLAGHRGSRQEHVAVAAKLIQDDPSLSNLISHVISLNMVPDVVRGLACDGKVNGAPTKRVVIDMNSWGTFTRPAEDLALRHLKEATMKHKGLISLGNLYRKSGFDGSHSRLGWVFPPSWSEIEAVIKNVTQLRAFRAKRHFIWVGTGAWNFCVEMLKVLSPTNNTGISHTIQSLDPQALGDVFSQIVDLREVVCLGMSQSGKTLETRAIMSALRERFDSSGLDYREHFIWLTDRRKSVHDFDCGEEAIRSDKLQDWSDVDVAPLTIQDNSETNALFCTPFSVPVFVSLALQLGRDEERLRQLYQQYISLKDGVLSEITSKASMISFTNPSEIRIVLPQTIAEAMERLIVQLLMQGWGSKQAGFNPRVRVASTSPDPSDSGTLKLEVPLDCSPAIAAMVVMNALNFLCAMVGYHRGLNFVTHPGVNLYKHRALELMETKQVQKRLEALPCFDTLGAQVLAALDANPKVQFVDILYYGHVPVSCLRRLRNHLTSLLRWHPRHLSIGAIPGEQWNHSEYQAAVGATSTLYIIIIPDSAHLPEGFSKETLDHNIQCLRAIALATYDTLPGKAICLRVTAGFWDLVST</sequence>
<dbReference type="Pfam" id="PF01761">
    <property type="entry name" value="DHQ_synthase"/>
    <property type="match status" value="2"/>
</dbReference>
<dbReference type="CDD" id="cd23763">
    <property type="entry name" value="ASKHA_ATPase_ROK"/>
    <property type="match status" value="1"/>
</dbReference>
<feature type="compositionally biased region" description="Low complexity" evidence="6">
    <location>
        <begin position="668"/>
        <end position="695"/>
    </location>
</feature>
<feature type="domain" description="3-dehydroquinate synthase N-terminal" evidence="8">
    <location>
        <begin position="113"/>
        <end position="168"/>
    </location>
</feature>
<dbReference type="Proteomes" id="UP001465668">
    <property type="component" value="Unassembled WGS sequence"/>
</dbReference>
<dbReference type="InterPro" id="IPR050071">
    <property type="entry name" value="Dehydroquinate_synthase"/>
</dbReference>
<comment type="caution">
    <text evidence="11">The sequence shown here is derived from an EMBL/GenBank/DDBJ whole genome shotgun (WGS) entry which is preliminary data.</text>
</comment>
<dbReference type="InterPro" id="IPR011032">
    <property type="entry name" value="GroES-like_sf"/>
</dbReference>
<dbReference type="InterPro" id="IPR035872">
    <property type="entry name" value="EEVS-like"/>
</dbReference>
<dbReference type="Gene3D" id="3.30.420.40">
    <property type="match status" value="2"/>
</dbReference>
<dbReference type="CDD" id="cd08199">
    <property type="entry name" value="EEVS"/>
    <property type="match status" value="1"/>
</dbReference>
<dbReference type="SUPFAM" id="SSF56796">
    <property type="entry name" value="Dehydroquinate synthase-like"/>
    <property type="match status" value="2"/>
</dbReference>
<dbReference type="Gene3D" id="3.90.180.10">
    <property type="entry name" value="Medium-chain alcohol dehydrogenases, catalytic domain"/>
    <property type="match status" value="1"/>
</dbReference>
<name>A0ABR2XEK6_9PEZI</name>
<feature type="domain" description="3-dehydroquinate synthase N-terminal" evidence="8">
    <location>
        <begin position="323"/>
        <end position="430"/>
    </location>
</feature>
<feature type="domain" description="Alcohol dehydrogenase-like N-terminal" evidence="9">
    <location>
        <begin position="1638"/>
        <end position="1721"/>
    </location>
</feature>
<dbReference type="InterPro" id="IPR046348">
    <property type="entry name" value="SIS_dom_sf"/>
</dbReference>
<evidence type="ECO:0000259" key="9">
    <source>
        <dbReference type="Pfam" id="PF08240"/>
    </source>
</evidence>
<accession>A0ABR2XEK6</accession>
<evidence type="ECO:0000313" key="11">
    <source>
        <dbReference type="EMBL" id="KAK9772161.1"/>
    </source>
</evidence>
<dbReference type="Gene3D" id="1.20.1090.10">
    <property type="entry name" value="Dehydroquinate synthase-like - alpha domain"/>
    <property type="match status" value="1"/>
</dbReference>
<evidence type="ECO:0000256" key="6">
    <source>
        <dbReference type="SAM" id="MobiDB-lite"/>
    </source>
</evidence>
<dbReference type="InterPro" id="IPR036291">
    <property type="entry name" value="NAD(P)-bd_dom_sf"/>
</dbReference>
<dbReference type="InterPro" id="IPR030960">
    <property type="entry name" value="DHQS/DOIS_N"/>
</dbReference>
<dbReference type="Gene3D" id="3.40.50.1970">
    <property type="match status" value="2"/>
</dbReference>
<dbReference type="Pfam" id="PF00107">
    <property type="entry name" value="ADH_zinc_N"/>
    <property type="match status" value="1"/>
</dbReference>
<dbReference type="Pfam" id="PF24621">
    <property type="entry name" value="DHQS_C"/>
    <property type="match status" value="1"/>
</dbReference>
<feature type="domain" description="Alcohol dehydrogenase-like C-terminal" evidence="7">
    <location>
        <begin position="1776"/>
        <end position="1886"/>
    </location>
</feature>
<keyword evidence="4" id="KW-0520">NAD</keyword>
<dbReference type="PANTHER" id="PTHR43622:SF3">
    <property type="entry name" value="2-EPI-5-EPI-VALIOLONE SYNTHASE"/>
    <property type="match status" value="1"/>
</dbReference>
<dbReference type="InterPro" id="IPR013154">
    <property type="entry name" value="ADH-like_N"/>
</dbReference>
<evidence type="ECO:0000256" key="3">
    <source>
        <dbReference type="ARBA" id="ARBA00022741"/>
    </source>
</evidence>
<dbReference type="SUPFAM" id="SSF51735">
    <property type="entry name" value="NAD(P)-binding Rossmann-fold domains"/>
    <property type="match status" value="2"/>
</dbReference>
<dbReference type="SUPFAM" id="SSF53697">
    <property type="entry name" value="SIS domain"/>
    <property type="match status" value="1"/>
</dbReference>
<feature type="region of interest" description="Disordered" evidence="6">
    <location>
        <begin position="657"/>
        <end position="700"/>
    </location>
</feature>
<protein>
    <submittedName>
        <fullName evidence="11">3-dehydroquinate synthase protein</fullName>
    </submittedName>
</protein>
<dbReference type="InterPro" id="IPR013149">
    <property type="entry name" value="ADH-like_C"/>
</dbReference>
<comment type="cofactor">
    <cofactor evidence="1">
        <name>NAD(+)</name>
        <dbReference type="ChEBI" id="CHEBI:57540"/>
    </cofactor>
</comment>
<reference evidence="11 12" key="1">
    <citation type="submission" date="2024-02" db="EMBL/GenBank/DDBJ databases">
        <title>First draft genome assembly of two strains of Seiridium cardinale.</title>
        <authorList>
            <person name="Emiliani G."/>
            <person name="Scali E."/>
        </authorList>
    </citation>
    <scope>NUCLEOTIDE SEQUENCE [LARGE SCALE GENOMIC DNA]</scope>
    <source>
        <strain evidence="11 12">BM-138-000479</strain>
    </source>
</reference>
<dbReference type="InterPro" id="IPR056179">
    <property type="entry name" value="DHQS_C"/>
</dbReference>
<evidence type="ECO:0000259" key="8">
    <source>
        <dbReference type="Pfam" id="PF01761"/>
    </source>
</evidence>
<keyword evidence="5" id="KW-0456">Lyase</keyword>
<dbReference type="SUPFAM" id="SSF53067">
    <property type="entry name" value="Actin-like ATPase domain"/>
    <property type="match status" value="1"/>
</dbReference>
<dbReference type="EMBL" id="JARVKM010000065">
    <property type="protein sequence ID" value="KAK9772161.1"/>
    <property type="molecule type" value="Genomic_DNA"/>
</dbReference>
<evidence type="ECO:0000256" key="5">
    <source>
        <dbReference type="ARBA" id="ARBA00023239"/>
    </source>
</evidence>
<feature type="domain" description="3-dehydroquinate synthase C-terminal" evidence="10">
    <location>
        <begin position="433"/>
        <end position="571"/>
    </location>
</feature>
<evidence type="ECO:0000256" key="1">
    <source>
        <dbReference type="ARBA" id="ARBA00001911"/>
    </source>
</evidence>
<dbReference type="SUPFAM" id="SSF50129">
    <property type="entry name" value="GroES-like"/>
    <property type="match status" value="1"/>
</dbReference>
<keyword evidence="12" id="KW-1185">Reference proteome</keyword>
<gene>
    <name evidence="11" type="ORF">SCAR479_11170</name>
</gene>
<dbReference type="Gene3D" id="3.40.50.720">
    <property type="entry name" value="NAD(P)-binding Rossmann-like Domain"/>
    <property type="match status" value="2"/>
</dbReference>